<evidence type="ECO:0000313" key="3">
    <source>
        <dbReference type="EMBL" id="TWT98415.1"/>
    </source>
</evidence>
<dbReference type="PROSITE" id="PS50885">
    <property type="entry name" value="HAMP"/>
    <property type="match status" value="1"/>
</dbReference>
<protein>
    <submittedName>
        <fullName evidence="3">5-dehydro-4-deoxyglucarate dehydratase</fullName>
    </submittedName>
</protein>
<proteinExistence type="predicted"/>
<dbReference type="OrthoDB" id="8878499at2"/>
<dbReference type="AlphaFoldDB" id="A0A5C6AGV4"/>
<dbReference type="InterPro" id="IPR013785">
    <property type="entry name" value="Aldolase_TIM"/>
</dbReference>
<sequence length="309" mass="33761">MQTAAFNPALLRTSVFAVPPLARDANGIVCPDENEKIIRYLEQGGVRSILYGGNAVFYHMRLSEYDEVLRMLAQRSGDETVIVPSIGPAYGVAADQVDVLRDHDFGTVMLLPSRDVVDQAGIASGVRQLAEQLGKPIVLYLKFDRWLKPSLIKALEDDGAISWIKYAVVRDDPADDDYLREVLEVFPAERVVSGIGEQPAIVHLNDFGVTGFTSGCVCVAPKRSMEMMHAIHAGDLETAESIRKWFLPLEDLRNGINPIRVLHHAVAEAGIAHTGDLLPMLSNLSADEIAQIAKAVSAMMVDEKNATSV</sequence>
<evidence type="ECO:0000313" key="4">
    <source>
        <dbReference type="Proteomes" id="UP000320176"/>
    </source>
</evidence>
<dbReference type="InterPro" id="IPR002220">
    <property type="entry name" value="DapA-like"/>
</dbReference>
<dbReference type="SUPFAM" id="SSF51569">
    <property type="entry name" value="Aldolase"/>
    <property type="match status" value="1"/>
</dbReference>
<gene>
    <name evidence="3" type="ORF">Pla52n_49280</name>
</gene>
<dbReference type="GO" id="GO:0016829">
    <property type="term" value="F:lyase activity"/>
    <property type="evidence" value="ECO:0007669"/>
    <property type="project" value="UniProtKB-KW"/>
</dbReference>
<dbReference type="RefSeq" id="WP_146521998.1">
    <property type="nucleotide sequence ID" value="NZ_CP151726.1"/>
</dbReference>
<accession>A0A5C6AGV4</accession>
<dbReference type="EMBL" id="SJPN01000006">
    <property type="protein sequence ID" value="TWT98415.1"/>
    <property type="molecule type" value="Genomic_DNA"/>
</dbReference>
<dbReference type="SMART" id="SM01130">
    <property type="entry name" value="DHDPS"/>
    <property type="match status" value="1"/>
</dbReference>
<dbReference type="CDD" id="cd00408">
    <property type="entry name" value="DHDPS-like"/>
    <property type="match status" value="1"/>
</dbReference>
<dbReference type="InterPro" id="IPR003660">
    <property type="entry name" value="HAMP_dom"/>
</dbReference>
<dbReference type="Gene3D" id="3.20.20.70">
    <property type="entry name" value="Aldolase class I"/>
    <property type="match status" value="1"/>
</dbReference>
<organism evidence="3 4">
    <name type="scientific">Stieleria varia</name>
    <dbReference type="NCBI Taxonomy" id="2528005"/>
    <lineage>
        <taxon>Bacteria</taxon>
        <taxon>Pseudomonadati</taxon>
        <taxon>Planctomycetota</taxon>
        <taxon>Planctomycetia</taxon>
        <taxon>Pirellulales</taxon>
        <taxon>Pirellulaceae</taxon>
        <taxon>Stieleria</taxon>
    </lineage>
</organism>
<feature type="domain" description="HAMP" evidence="2">
    <location>
        <begin position="253"/>
        <end position="308"/>
    </location>
</feature>
<dbReference type="Proteomes" id="UP000320176">
    <property type="component" value="Unassembled WGS sequence"/>
</dbReference>
<dbReference type="Pfam" id="PF00701">
    <property type="entry name" value="DHDPS"/>
    <property type="match status" value="1"/>
</dbReference>
<reference evidence="3 4" key="1">
    <citation type="submission" date="2019-02" db="EMBL/GenBank/DDBJ databases">
        <title>Deep-cultivation of Planctomycetes and their phenomic and genomic characterization uncovers novel biology.</title>
        <authorList>
            <person name="Wiegand S."/>
            <person name="Jogler M."/>
            <person name="Boedeker C."/>
            <person name="Pinto D."/>
            <person name="Vollmers J."/>
            <person name="Rivas-Marin E."/>
            <person name="Kohn T."/>
            <person name="Peeters S.H."/>
            <person name="Heuer A."/>
            <person name="Rast P."/>
            <person name="Oberbeckmann S."/>
            <person name="Bunk B."/>
            <person name="Jeske O."/>
            <person name="Meyerdierks A."/>
            <person name="Storesund J.E."/>
            <person name="Kallscheuer N."/>
            <person name="Luecker S."/>
            <person name="Lage O.M."/>
            <person name="Pohl T."/>
            <person name="Merkel B.J."/>
            <person name="Hornburger P."/>
            <person name="Mueller R.-W."/>
            <person name="Bruemmer F."/>
            <person name="Labrenz M."/>
            <person name="Spormann A.M."/>
            <person name="Op Den Camp H."/>
            <person name="Overmann J."/>
            <person name="Amann R."/>
            <person name="Jetten M.S.M."/>
            <person name="Mascher T."/>
            <person name="Medema M.H."/>
            <person name="Devos D.P."/>
            <person name="Kaster A.-K."/>
            <person name="Ovreas L."/>
            <person name="Rohde M."/>
            <person name="Galperin M.Y."/>
            <person name="Jogler C."/>
        </authorList>
    </citation>
    <scope>NUCLEOTIDE SEQUENCE [LARGE SCALE GENOMIC DNA]</scope>
    <source>
        <strain evidence="3 4">Pla52n</strain>
    </source>
</reference>
<keyword evidence="4" id="KW-1185">Reference proteome</keyword>
<keyword evidence="1" id="KW-0456">Lyase</keyword>
<comment type="caution">
    <text evidence="3">The sequence shown here is derived from an EMBL/GenBank/DDBJ whole genome shotgun (WGS) entry which is preliminary data.</text>
</comment>
<dbReference type="GO" id="GO:0016020">
    <property type="term" value="C:membrane"/>
    <property type="evidence" value="ECO:0007669"/>
    <property type="project" value="InterPro"/>
</dbReference>
<evidence type="ECO:0000259" key="2">
    <source>
        <dbReference type="PROSITE" id="PS50885"/>
    </source>
</evidence>
<evidence type="ECO:0000256" key="1">
    <source>
        <dbReference type="ARBA" id="ARBA00023239"/>
    </source>
</evidence>
<dbReference type="GO" id="GO:0007165">
    <property type="term" value="P:signal transduction"/>
    <property type="evidence" value="ECO:0007669"/>
    <property type="project" value="InterPro"/>
</dbReference>
<name>A0A5C6AGV4_9BACT</name>